<organism evidence="2 3">
    <name type="scientific">Tumebacillus lipolyticus</name>
    <dbReference type="NCBI Taxonomy" id="1280370"/>
    <lineage>
        <taxon>Bacteria</taxon>
        <taxon>Bacillati</taxon>
        <taxon>Bacillota</taxon>
        <taxon>Bacilli</taxon>
        <taxon>Bacillales</taxon>
        <taxon>Alicyclobacillaceae</taxon>
        <taxon>Tumebacillus</taxon>
    </lineage>
</organism>
<name>A0ABW5A117_9BACL</name>
<reference evidence="3" key="1">
    <citation type="journal article" date="2019" name="Int. J. Syst. Evol. Microbiol.">
        <title>The Global Catalogue of Microorganisms (GCM) 10K type strain sequencing project: providing services to taxonomists for standard genome sequencing and annotation.</title>
        <authorList>
            <consortium name="The Broad Institute Genomics Platform"/>
            <consortium name="The Broad Institute Genome Sequencing Center for Infectious Disease"/>
            <person name="Wu L."/>
            <person name="Ma J."/>
        </authorList>
    </citation>
    <scope>NUCLEOTIDE SEQUENCE [LARGE SCALE GENOMIC DNA]</scope>
    <source>
        <strain evidence="3">CGMCC 1.13574</strain>
    </source>
</reference>
<protein>
    <submittedName>
        <fullName evidence="2">Polysaccharide deacetylase family protein</fullName>
    </submittedName>
</protein>
<feature type="domain" description="NodB homology" evidence="1">
    <location>
        <begin position="133"/>
        <end position="309"/>
    </location>
</feature>
<evidence type="ECO:0000259" key="1">
    <source>
        <dbReference type="PROSITE" id="PS51677"/>
    </source>
</evidence>
<dbReference type="InterPro" id="IPR002509">
    <property type="entry name" value="NODB_dom"/>
</dbReference>
<evidence type="ECO:0000313" key="2">
    <source>
        <dbReference type="EMBL" id="MFD2171299.1"/>
    </source>
</evidence>
<proteinExistence type="predicted"/>
<dbReference type="Gene3D" id="3.20.20.370">
    <property type="entry name" value="Glycoside hydrolase/deacetylase"/>
    <property type="match status" value="1"/>
</dbReference>
<sequence>MKRTFFFLTLTKRRLLLGTAAFLFLAAGLSIQSEPDRMSVVAAMAGTQDESLKQRIELLAKQYDTMPIDAKNDRVWRGIPGLNGVQVDVEATYERAKQAGGERIEIIAKQIPPRVHLQDLGPVPIYKGNPEKKQIALMINVAWGTEYLPEMLKILQEQGVKATFFLDGSWTKKNAEEAKKIADAGHEIGNHAYSHPDMSRLSVAEQSSQITRTNAVIEAAIGHKPKLFAPPSGAYGDNTVKTAHQLGMQTILWSLDTVDWKRPSASTIVSRVLSRAENGTLVLMHPTEPTRDALRTIIPSLVKKGYQLVTVTELLDEKRPLPSL</sequence>
<dbReference type="PANTHER" id="PTHR10587:SF80">
    <property type="entry name" value="CHITOOLIGOSACCHARIDE DEACETYLASE"/>
    <property type="match status" value="1"/>
</dbReference>
<dbReference type="PANTHER" id="PTHR10587">
    <property type="entry name" value="GLYCOSYL TRANSFERASE-RELATED"/>
    <property type="match status" value="1"/>
</dbReference>
<dbReference type="InterPro" id="IPR011330">
    <property type="entry name" value="Glyco_hydro/deAcase_b/a-brl"/>
</dbReference>
<evidence type="ECO:0000313" key="3">
    <source>
        <dbReference type="Proteomes" id="UP001597343"/>
    </source>
</evidence>
<dbReference type="SUPFAM" id="SSF88713">
    <property type="entry name" value="Glycoside hydrolase/deacetylase"/>
    <property type="match status" value="1"/>
</dbReference>
<dbReference type="Proteomes" id="UP001597343">
    <property type="component" value="Unassembled WGS sequence"/>
</dbReference>
<dbReference type="CDD" id="cd10950">
    <property type="entry name" value="CE4_BsYlxY_like"/>
    <property type="match status" value="1"/>
</dbReference>
<dbReference type="Pfam" id="PF01522">
    <property type="entry name" value="Polysacc_deac_1"/>
    <property type="match status" value="1"/>
</dbReference>
<dbReference type="InterPro" id="IPR050248">
    <property type="entry name" value="Polysacc_deacetylase_ArnD"/>
</dbReference>
<accession>A0ABW5A117</accession>
<comment type="caution">
    <text evidence="2">The sequence shown here is derived from an EMBL/GenBank/DDBJ whole genome shotgun (WGS) entry which is preliminary data.</text>
</comment>
<keyword evidence="3" id="KW-1185">Reference proteome</keyword>
<dbReference type="EMBL" id="JBHUIO010000009">
    <property type="protein sequence ID" value="MFD2171299.1"/>
    <property type="molecule type" value="Genomic_DNA"/>
</dbReference>
<dbReference type="PROSITE" id="PS51677">
    <property type="entry name" value="NODB"/>
    <property type="match status" value="1"/>
</dbReference>
<gene>
    <name evidence="2" type="ORF">ACFSOY_15120</name>
</gene>
<dbReference type="RefSeq" id="WP_386047988.1">
    <property type="nucleotide sequence ID" value="NZ_JBHUIO010000009.1"/>
</dbReference>